<sequence>MLRIATIGTSMITDNLIEALNQSDHAVFVGTLSRDAERAASFTKEHGGSRPFTSLEELAASDEVDAVYIGSPNALHAPQALACIAQGKHVFVEKPFASNRAEAAKVFAAAERAGVVALEAMRPVHDPAFATVRELLSRLGQLRRASIRFGKYSSRYDNILAGERTNIFDCAMASGSLMDIGVYPVEATVALMGEPESICFAPVLLDESTRDITNGAIDGAGTILARYPGRVVEIAFSKITNDDLPVQFESETATMTLDSISVPSHASISYRGKVERGSAKVMRSQEGGRTEEFNLPTCPNTMTYELEDFIAAVEAVRSGCPAGDAPAGEYGTVGTFRGLTLATLSVMDEARRQAGIVFPADEPAAKQEAAREEACAACQEGAGDGAGEGR</sequence>
<dbReference type="Pfam" id="PF22725">
    <property type="entry name" value="GFO_IDH_MocA_C3"/>
    <property type="match status" value="1"/>
</dbReference>
<proteinExistence type="predicted"/>
<reference evidence="3 4" key="2">
    <citation type="submission" date="2023-06" db="EMBL/GenBank/DDBJ databases">
        <authorList>
            <person name="Zeman M."/>
            <person name="Kubasova T."/>
            <person name="Jahodarova E."/>
            <person name="Nykrynova M."/>
            <person name="Rychlik I."/>
        </authorList>
    </citation>
    <scope>NUCLEOTIDE SEQUENCE [LARGE SCALE GENOMIC DNA]</scope>
    <source>
        <strain evidence="3 4">154_Feed</strain>
    </source>
</reference>
<dbReference type="SUPFAM" id="SSF51735">
    <property type="entry name" value="NAD(P)-binding Rossmann-fold domains"/>
    <property type="match status" value="1"/>
</dbReference>
<keyword evidence="4" id="KW-1185">Reference proteome</keyword>
<dbReference type="Pfam" id="PF01408">
    <property type="entry name" value="GFO_IDH_MocA"/>
    <property type="match status" value="1"/>
</dbReference>
<dbReference type="InterPro" id="IPR055170">
    <property type="entry name" value="GFO_IDH_MocA-like_dom"/>
</dbReference>
<dbReference type="PANTHER" id="PTHR43054:SF1">
    <property type="entry name" value="SCYLLO-INOSITOL 2-DEHYDROGENASE (NADP(+)) IOLU"/>
    <property type="match status" value="1"/>
</dbReference>
<dbReference type="Proteomes" id="UP001529421">
    <property type="component" value="Unassembled WGS sequence"/>
</dbReference>
<dbReference type="Gene3D" id="3.40.50.720">
    <property type="entry name" value="NAD(P)-binding Rossmann-like Domain"/>
    <property type="match status" value="1"/>
</dbReference>
<evidence type="ECO:0000259" key="1">
    <source>
        <dbReference type="Pfam" id="PF01408"/>
    </source>
</evidence>
<evidence type="ECO:0000313" key="3">
    <source>
        <dbReference type="EMBL" id="MDM8275366.1"/>
    </source>
</evidence>
<evidence type="ECO:0000313" key="4">
    <source>
        <dbReference type="Proteomes" id="UP001529421"/>
    </source>
</evidence>
<dbReference type="InterPro" id="IPR036291">
    <property type="entry name" value="NAD(P)-bd_dom_sf"/>
</dbReference>
<feature type="domain" description="Gfo/Idh/MocA-like oxidoreductase N-terminal" evidence="1">
    <location>
        <begin position="2"/>
        <end position="117"/>
    </location>
</feature>
<dbReference type="Gene3D" id="3.30.360.10">
    <property type="entry name" value="Dihydrodipicolinate Reductase, domain 2"/>
    <property type="match status" value="1"/>
</dbReference>
<gene>
    <name evidence="3" type="ORF">QUW28_07665</name>
</gene>
<protein>
    <submittedName>
        <fullName evidence="3">Gfo/Idh/MocA family oxidoreductase</fullName>
    </submittedName>
</protein>
<organism evidence="3 4">
    <name type="scientific">Enorma phocaeensis</name>
    <dbReference type="NCBI Taxonomy" id="1871019"/>
    <lineage>
        <taxon>Bacteria</taxon>
        <taxon>Bacillati</taxon>
        <taxon>Actinomycetota</taxon>
        <taxon>Coriobacteriia</taxon>
        <taxon>Coriobacteriales</taxon>
        <taxon>Coriobacteriaceae</taxon>
        <taxon>Enorma</taxon>
    </lineage>
</organism>
<comment type="caution">
    <text evidence="3">The sequence shown here is derived from an EMBL/GenBank/DDBJ whole genome shotgun (WGS) entry which is preliminary data.</text>
</comment>
<accession>A0ABT7VA38</accession>
<evidence type="ECO:0000259" key="2">
    <source>
        <dbReference type="Pfam" id="PF22725"/>
    </source>
</evidence>
<dbReference type="EMBL" id="JAUDDZ010000010">
    <property type="protein sequence ID" value="MDM8275366.1"/>
    <property type="molecule type" value="Genomic_DNA"/>
</dbReference>
<reference evidence="4" key="1">
    <citation type="submission" date="2023-06" db="EMBL/GenBank/DDBJ databases">
        <title>Identification and characterization of horizontal gene transfer across gut microbiota members of farm animals based on homology search.</title>
        <authorList>
            <person name="Zeman M."/>
            <person name="Kubasova T."/>
            <person name="Jahodarova E."/>
            <person name="Nykrynova M."/>
            <person name="Rychlik I."/>
        </authorList>
    </citation>
    <scope>NUCLEOTIDE SEQUENCE [LARGE SCALE GENOMIC DNA]</scope>
    <source>
        <strain evidence="4">154_Feed</strain>
    </source>
</reference>
<dbReference type="SUPFAM" id="SSF55347">
    <property type="entry name" value="Glyceraldehyde-3-phosphate dehydrogenase-like, C-terminal domain"/>
    <property type="match status" value="1"/>
</dbReference>
<dbReference type="RefSeq" id="WP_289545353.1">
    <property type="nucleotide sequence ID" value="NZ_JAUDDZ010000010.1"/>
</dbReference>
<dbReference type="InterPro" id="IPR000683">
    <property type="entry name" value="Gfo/Idh/MocA-like_OxRdtase_N"/>
</dbReference>
<feature type="domain" description="GFO/IDH/MocA-like oxidoreductase" evidence="2">
    <location>
        <begin position="129"/>
        <end position="242"/>
    </location>
</feature>
<dbReference type="PANTHER" id="PTHR43054">
    <property type="match status" value="1"/>
</dbReference>
<name>A0ABT7VA38_9ACTN</name>